<dbReference type="Gene3D" id="1.10.3610.10">
    <property type="entry name" value="Nucleoprotein"/>
    <property type="match status" value="1"/>
</dbReference>
<dbReference type="InterPro" id="IPR000448">
    <property type="entry name" value="Rhabdo_ncapsid"/>
</dbReference>
<dbReference type="Pfam" id="PF00945">
    <property type="entry name" value="Rhabdo_ncap"/>
    <property type="match status" value="1"/>
</dbReference>
<evidence type="ECO:0000259" key="12">
    <source>
        <dbReference type="Pfam" id="PF00945"/>
    </source>
</evidence>
<keyword evidence="14" id="KW-1185">Reference proteome</keyword>
<dbReference type="GO" id="GO:0003723">
    <property type="term" value="F:RNA binding"/>
    <property type="evidence" value="ECO:0007669"/>
    <property type="project" value="UniProtKB-KW"/>
</dbReference>
<comment type="subcellular location">
    <subcellularLocation>
        <location evidence="1">Host cytoplasm</location>
    </subcellularLocation>
    <subcellularLocation>
        <location evidence="2">Virion</location>
    </subcellularLocation>
</comment>
<keyword evidence="8" id="KW-0543">Viral nucleoprotein</keyword>
<evidence type="ECO:0000256" key="5">
    <source>
        <dbReference type="ARBA" id="ARBA00022561"/>
    </source>
</evidence>
<evidence type="ECO:0000256" key="9">
    <source>
        <dbReference type="ARBA" id="ARBA00023200"/>
    </source>
</evidence>
<proteinExistence type="predicted"/>
<reference evidence="13 14" key="1">
    <citation type="journal article" date="2014" name="Genome Announc.">
        <title>Xiburema Virus, a Hitherto Undescribed Virus within the Family Rhabdoviridae Isolated in the Brazilian Amazon Region.</title>
        <authorList>
            <person name="Wanzeller A.L."/>
            <person name="Martins L.C."/>
            <person name="Diniz Junior J.A."/>
            <person name="de Almeida Medeiros D.B."/>
            <person name="Cardoso J.F."/>
            <person name="da Silva D.E."/>
            <person name="de Oliveira L.F."/>
            <person name="de Vasconcelos J.M."/>
            <person name="Nunes M.R."/>
            <person name="Vianez Junior J.L."/>
            <person name="Vasconcelos P.F."/>
        </authorList>
    </citation>
    <scope>NUCLEOTIDE SEQUENCE [LARGE SCALE GENOMIC DNA]</scope>
    <source>
        <strain evidence="13">XIBV/BE AR 362159</strain>
    </source>
</reference>
<dbReference type="RefSeq" id="YP_009094161.1">
    <property type="nucleotide sequence ID" value="NC_025362.1"/>
</dbReference>
<evidence type="ECO:0000256" key="8">
    <source>
        <dbReference type="ARBA" id="ARBA00023086"/>
    </source>
</evidence>
<evidence type="ECO:0000256" key="4">
    <source>
        <dbReference type="ARBA" id="ARBA00022497"/>
    </source>
</evidence>
<dbReference type="GO" id="GO:0019029">
    <property type="term" value="C:helical viral capsid"/>
    <property type="evidence" value="ECO:0007669"/>
    <property type="project" value="UniProtKB-KW"/>
</dbReference>
<evidence type="ECO:0000313" key="14">
    <source>
        <dbReference type="Proteomes" id="UP000134478"/>
    </source>
</evidence>
<dbReference type="EMBL" id="KJ636781">
    <property type="protein sequence ID" value="AHZ45718.1"/>
    <property type="molecule type" value="Viral_cRNA"/>
</dbReference>
<evidence type="ECO:0000313" key="13">
    <source>
        <dbReference type="EMBL" id="AHZ45718.1"/>
    </source>
</evidence>
<feature type="domain" description="Rhabdovirus nucleocapsid" evidence="12">
    <location>
        <begin position="7"/>
        <end position="407"/>
    </location>
</feature>
<evidence type="ECO:0000256" key="11">
    <source>
        <dbReference type="ARBA" id="ARBA00033344"/>
    </source>
</evidence>
<keyword evidence="4" id="KW-1139">Helical capsid protein</keyword>
<dbReference type="KEGG" id="vg:20964445"/>
<evidence type="ECO:0000256" key="6">
    <source>
        <dbReference type="ARBA" id="ARBA00022844"/>
    </source>
</evidence>
<dbReference type="OrthoDB" id="22890at10239"/>
<keyword evidence="7" id="KW-0694">RNA-binding</keyword>
<dbReference type="InterPro" id="IPR023331">
    <property type="entry name" value="Rhabdovirus_ncapsid_C"/>
</dbReference>
<keyword evidence="10" id="KW-0687">Ribonucleoprotein</keyword>
<evidence type="ECO:0000256" key="1">
    <source>
        <dbReference type="ARBA" id="ARBA00004192"/>
    </source>
</evidence>
<accession>A0A059TZZ5</accession>
<name>A0A059TZZ5_9RHAB</name>
<evidence type="ECO:0000256" key="7">
    <source>
        <dbReference type="ARBA" id="ARBA00022884"/>
    </source>
</evidence>
<evidence type="ECO:0000256" key="10">
    <source>
        <dbReference type="ARBA" id="ARBA00023274"/>
    </source>
</evidence>
<sequence length="433" mass="49281">MFCTISKKSFKPVLPRELSVPQYPKAFFEARQGKPILQIPQKGVDIKTIRGLIKGGITLNKLDVKLVIRYVYEILKEEKGTLTQKWESFGNVIGNQGSDVKIFQMFEIEEVEEKLADGQENQTATEEDDEWMVMWILFQYRMARTVHAEHRTLIANKLTMVLQGVYPQAPAIPSKTTTTANWLGNLNFTKMIAGIDMFFHMFKQHPLSNLRMGTLPSRYKDCSALLGLSQMADVTSMDENEIADWIFVGAVGKDVMNLMEPDQEIDDPNSYTPYLMDMGLSNKSPYSATQCPAFYNFCHITCTLLHSTRSKHARLINENNMSDIKANARIVAYVVGENLNLMKVFLKDEQDKVLTHEELMGERGLEDDMSVDFDPNAVVPMPETRNALDWYNYLVRTDCKLPQLVIEKTQGLARRIGNTRDGTIGKFVETTMA</sequence>
<dbReference type="Proteomes" id="UP000134478">
    <property type="component" value="Segment"/>
</dbReference>
<organism evidence="13 14">
    <name type="scientific">Xiburema virus</name>
    <dbReference type="NCBI Taxonomy" id="1272959"/>
    <lineage>
        <taxon>Viruses</taxon>
        <taxon>Riboviria</taxon>
        <taxon>Orthornavirae</taxon>
        <taxon>Negarnaviricota</taxon>
        <taxon>Haploviricotina</taxon>
        <taxon>Monjiviricetes</taxon>
        <taxon>Mononegavirales</taxon>
        <taxon>Rhabdoviridae</taxon>
        <taxon>Alpharhabdovirinae</taxon>
        <taxon>Arurhavirus</taxon>
        <taxon>Arurhavirus xiburema</taxon>
    </lineage>
</organism>
<dbReference type="GO" id="GO:0019013">
    <property type="term" value="C:viral nucleocapsid"/>
    <property type="evidence" value="ECO:0007669"/>
    <property type="project" value="UniProtKB-KW"/>
</dbReference>
<dbReference type="GO" id="GO:0030430">
    <property type="term" value="C:host cell cytoplasm"/>
    <property type="evidence" value="ECO:0007669"/>
    <property type="project" value="UniProtKB-SubCell"/>
</dbReference>
<keyword evidence="5" id="KW-0167">Capsid protein</keyword>
<dbReference type="InterPro" id="IPR035961">
    <property type="entry name" value="Rhabdovirus_nucleoprotein-like"/>
</dbReference>
<protein>
    <recommendedName>
        <fullName evidence="3">Nucleoprotein</fullName>
    </recommendedName>
    <alternativeName>
        <fullName evidence="11">Nucleocapsid protein</fullName>
    </alternativeName>
</protein>
<dbReference type="Gene3D" id="1.10.3570.10">
    <property type="entry name" value="Rhabdovirus nucleocapsid protein like domain"/>
    <property type="match status" value="1"/>
</dbReference>
<evidence type="ECO:0000256" key="2">
    <source>
        <dbReference type="ARBA" id="ARBA00004328"/>
    </source>
</evidence>
<dbReference type="GO" id="GO:1990904">
    <property type="term" value="C:ribonucleoprotein complex"/>
    <property type="evidence" value="ECO:0007669"/>
    <property type="project" value="UniProtKB-KW"/>
</dbReference>
<dbReference type="SUPFAM" id="SSF140809">
    <property type="entry name" value="Rhabdovirus nucleoprotein-like"/>
    <property type="match status" value="1"/>
</dbReference>
<dbReference type="InterPro" id="IPR023330">
    <property type="entry name" value="Rhabdovirus_ncapsid_N"/>
</dbReference>
<keyword evidence="6" id="KW-0946">Virion</keyword>
<dbReference type="GeneID" id="20964445"/>
<evidence type="ECO:0000256" key="3">
    <source>
        <dbReference type="ARBA" id="ARBA00014389"/>
    </source>
</evidence>
<keyword evidence="9" id="KW-1035">Host cytoplasm</keyword>